<dbReference type="OrthoDB" id="9997516at2"/>
<dbReference type="EMBL" id="CP031395">
    <property type="protein sequence ID" value="QBK05647.1"/>
    <property type="molecule type" value="Genomic_DNA"/>
</dbReference>
<reference evidence="2 3" key="1">
    <citation type="submission" date="2018-07" db="EMBL/GenBank/DDBJ databases">
        <title>Exploring interactions and the metabolic potential of the ultra-small soil bacteria Hylemonella gracilis.</title>
        <authorList>
            <person name="Tyc O."/>
            <person name="Kulkarni P."/>
            <person name="Gawehns F."/>
            <person name="Hundscheid M."/>
            <person name="Zweers H."/>
            <person name="Garbeva P."/>
        </authorList>
    </citation>
    <scope>NUCLEOTIDE SEQUENCE [LARGE SCALE GENOMIC DNA]</scope>
    <source>
        <strain evidence="2 3">NS1</strain>
    </source>
</reference>
<organism evidence="2 3">
    <name type="scientific">Hylemonella gracilis</name>
    <dbReference type="NCBI Taxonomy" id="80880"/>
    <lineage>
        <taxon>Bacteria</taxon>
        <taxon>Pseudomonadati</taxon>
        <taxon>Pseudomonadota</taxon>
        <taxon>Betaproteobacteria</taxon>
        <taxon>Burkholderiales</taxon>
        <taxon>Comamonadaceae</taxon>
        <taxon>Hylemonella</taxon>
    </lineage>
</organism>
<dbReference type="Proteomes" id="UP000292939">
    <property type="component" value="Chromosome"/>
</dbReference>
<dbReference type="RefSeq" id="WP_131280881.1">
    <property type="nucleotide sequence ID" value="NZ_CP031395.1"/>
</dbReference>
<sequence length="76" mass="8184">MSTSAFDIPAFPAGAARVLQTSARAWGLTWPLPQPAGSVHAPMSRQTGTTSTWARHPVRSPVARPSRRALRFAFAI</sequence>
<gene>
    <name evidence="2" type="ORF">DW355_13735</name>
</gene>
<protein>
    <submittedName>
        <fullName evidence="2">Uncharacterized protein</fullName>
    </submittedName>
</protein>
<evidence type="ECO:0000256" key="1">
    <source>
        <dbReference type="SAM" id="MobiDB-lite"/>
    </source>
</evidence>
<feature type="compositionally biased region" description="Polar residues" evidence="1">
    <location>
        <begin position="44"/>
        <end position="53"/>
    </location>
</feature>
<name>A0A4P6UNI3_9BURK</name>
<evidence type="ECO:0000313" key="3">
    <source>
        <dbReference type="Proteomes" id="UP000292939"/>
    </source>
</evidence>
<accession>A0A4P6UNI3</accession>
<dbReference type="KEGG" id="hgr:DW355_13735"/>
<proteinExistence type="predicted"/>
<feature type="region of interest" description="Disordered" evidence="1">
    <location>
        <begin position="37"/>
        <end position="60"/>
    </location>
</feature>
<dbReference type="AlphaFoldDB" id="A0A4P6UNI3"/>
<evidence type="ECO:0000313" key="2">
    <source>
        <dbReference type="EMBL" id="QBK05647.1"/>
    </source>
</evidence>